<dbReference type="InterPro" id="IPR003593">
    <property type="entry name" value="AAA+_ATPase"/>
</dbReference>
<comment type="subcellular location">
    <subcellularLocation>
        <location evidence="1">Cell membrane</location>
        <topology evidence="1">Multi-pass membrane protein</topology>
    </subcellularLocation>
</comment>
<dbReference type="Gene3D" id="3.40.50.300">
    <property type="entry name" value="P-loop containing nucleotide triphosphate hydrolases"/>
    <property type="match status" value="1"/>
</dbReference>
<dbReference type="InterPro" id="IPR003439">
    <property type="entry name" value="ABC_transporter-like_ATP-bd"/>
</dbReference>
<dbReference type="InterPro" id="IPR039421">
    <property type="entry name" value="Type_1_exporter"/>
</dbReference>
<keyword evidence="18" id="KW-1185">Reference proteome</keyword>
<evidence type="ECO:0000256" key="12">
    <source>
        <dbReference type="SAM" id="Phobius"/>
    </source>
</evidence>
<evidence type="ECO:0000256" key="2">
    <source>
        <dbReference type="ARBA" id="ARBA00022448"/>
    </source>
</evidence>
<dbReference type="SUPFAM" id="SSF52540">
    <property type="entry name" value="P-loop containing nucleoside triphosphate hydrolases"/>
    <property type="match status" value="1"/>
</dbReference>
<dbReference type="Proteomes" id="UP000893823">
    <property type="component" value="Unassembled WGS sequence"/>
</dbReference>
<organism evidence="16 17">
    <name type="scientific">Agromyces flavus</name>
    <dbReference type="NCBI Taxonomy" id="589382"/>
    <lineage>
        <taxon>Bacteria</taxon>
        <taxon>Bacillati</taxon>
        <taxon>Actinomycetota</taxon>
        <taxon>Actinomycetes</taxon>
        <taxon>Micrococcales</taxon>
        <taxon>Microbacteriaceae</taxon>
        <taxon>Agromyces</taxon>
    </lineage>
</organism>
<dbReference type="GO" id="GO:0015421">
    <property type="term" value="F:ABC-type oligopeptide transporter activity"/>
    <property type="evidence" value="ECO:0007669"/>
    <property type="project" value="TreeGrafter"/>
</dbReference>
<proteinExistence type="inferred from homology"/>
<dbReference type="STRING" id="589382.SAMN04489721_0015"/>
<dbReference type="PROSITE" id="PS50929">
    <property type="entry name" value="ABC_TM1F"/>
    <property type="match status" value="1"/>
</dbReference>
<dbReference type="SMART" id="SM00382">
    <property type="entry name" value="AAA"/>
    <property type="match status" value="1"/>
</dbReference>
<dbReference type="SUPFAM" id="SSF90123">
    <property type="entry name" value="ABC transporter transmembrane region"/>
    <property type="match status" value="1"/>
</dbReference>
<dbReference type="PROSITE" id="PS50893">
    <property type="entry name" value="ABC_TRANSPORTER_2"/>
    <property type="match status" value="1"/>
</dbReference>
<dbReference type="PANTHER" id="PTHR43394:SF1">
    <property type="entry name" value="ATP-BINDING CASSETTE SUB-FAMILY B MEMBER 10, MITOCHONDRIAL"/>
    <property type="match status" value="1"/>
</dbReference>
<dbReference type="AlphaFoldDB" id="A0A1H1L8E3"/>
<sequence length="714" mass="77522">MSGESKTPRGRRAARLPEAAPGVSPATELTVEEMEEQQLAEEARVNSGDWNAIAPGKAQDFGRSFRRMIGLLAPWKWLFAFVSLLGAIGVVMTVIAPRVLGEATNLIFEGVISAQLPAGVSQEQVVEQLRATGQDDLANIVGAATLTPGEGIDFVALSRVVIIVLLLYVGASILSWIQGYVINVIMVRAMYGLREQVEAKIHRLPLSYFDRTQRGELISRVTNDIDNITQTMQQSLSSALTSILTVIGVLVMMFSISWQLSLVALVALPLMGVIFGIIGPKSQAAFGIQWKKVGRLNARVEESFSGHALVKVFGRERDSSEKFRAENEELYEAAFKAQFLAGIIMPGMMFIGNLTYVGIAVIGGLMVASGQLRLGDVQAFIQYSQQFTQPLSQLGGMAAVVQSGTASAERVFELLDADEQDPDAADAPEVVDGRGVIEFDHVSFSYTPDRPLIRDLSFRVEPGQTVAIVGPTGAGKTTLVNLIMRFYELDGGRILIDGQDIAELTRHDVRARTGMVLQDPWLFGGTIRDNIRYGRESATDDEIVDAAKATYVDRFVHSLPEGYDTVLDEDASNVSAGEKQLITIARAFVAQPSVLILDEATSSVDTRTELLLQHAMAALRQGRTSFVIAHRLSTIRDADLILVMEHGDIVEQGSHDELISAKGAYYRLYNSQFEQAAYDLDAEFGAEGDPAAVEGRSPREVVASEPAATDAPLA</sequence>
<dbReference type="PROSITE" id="PS00211">
    <property type="entry name" value="ABC_TRANSPORTER_1"/>
    <property type="match status" value="1"/>
</dbReference>
<feature type="region of interest" description="Disordered" evidence="11">
    <location>
        <begin position="1"/>
        <end position="25"/>
    </location>
</feature>
<evidence type="ECO:0000313" key="16">
    <source>
        <dbReference type="EMBL" id="SDR70149.1"/>
    </source>
</evidence>
<dbReference type="GO" id="GO:0005886">
    <property type="term" value="C:plasma membrane"/>
    <property type="evidence" value="ECO:0007669"/>
    <property type="project" value="UniProtKB-SubCell"/>
</dbReference>
<dbReference type="EMBL" id="LT629755">
    <property type="protein sequence ID" value="SDR70149.1"/>
    <property type="molecule type" value="Genomic_DNA"/>
</dbReference>
<dbReference type="FunFam" id="3.40.50.300:FF:000287">
    <property type="entry name" value="Multidrug ABC transporter ATP-binding protein"/>
    <property type="match status" value="1"/>
</dbReference>
<keyword evidence="5 16" id="KW-0067">ATP-binding</keyword>
<dbReference type="InterPro" id="IPR017871">
    <property type="entry name" value="ABC_transporter-like_CS"/>
</dbReference>
<feature type="domain" description="ABC transmembrane type-1" evidence="14">
    <location>
        <begin position="80"/>
        <end position="403"/>
    </location>
</feature>
<keyword evidence="6 12" id="KW-1133">Transmembrane helix</keyword>
<comment type="function">
    <text evidence="8">ABC transporter involved in fatty acid import. Transmembrane domains (TMD) form a pore in the membrane and the ATP-binding domain (NBD) is responsible for energy generation.</text>
</comment>
<evidence type="ECO:0000256" key="1">
    <source>
        <dbReference type="ARBA" id="ARBA00004651"/>
    </source>
</evidence>
<feature type="transmembrane region" description="Helical" evidence="12">
    <location>
        <begin position="160"/>
        <end position="186"/>
    </location>
</feature>
<evidence type="ECO:0000313" key="15">
    <source>
        <dbReference type="EMBL" id="MCP2367450.1"/>
    </source>
</evidence>
<keyword evidence="7 12" id="KW-0472">Membrane</keyword>
<evidence type="ECO:0000256" key="5">
    <source>
        <dbReference type="ARBA" id="ARBA00022840"/>
    </source>
</evidence>
<evidence type="ECO:0000256" key="3">
    <source>
        <dbReference type="ARBA" id="ARBA00022692"/>
    </source>
</evidence>
<evidence type="ECO:0000313" key="17">
    <source>
        <dbReference type="Proteomes" id="UP000199482"/>
    </source>
</evidence>
<reference evidence="15" key="3">
    <citation type="submission" date="2022-06" db="EMBL/GenBank/DDBJ databases">
        <title>Genomic Encyclopedia of Type Strains, Phase III (KMG-III): the genomes of soil and plant-associated and newly described type strains.</title>
        <authorList>
            <person name="Whitman W."/>
        </authorList>
    </citation>
    <scope>NUCLEOTIDE SEQUENCE</scope>
    <source>
        <strain evidence="15">CPCC 202695</strain>
    </source>
</reference>
<accession>A0A1H1L8E3</accession>
<dbReference type="EMBL" id="SODL02000002">
    <property type="protein sequence ID" value="MCP2367450.1"/>
    <property type="molecule type" value="Genomic_DNA"/>
</dbReference>
<dbReference type="CDD" id="cd18547">
    <property type="entry name" value="ABC_6TM_Tm288_like"/>
    <property type="match status" value="1"/>
</dbReference>
<dbReference type="InterPro" id="IPR036640">
    <property type="entry name" value="ABC1_TM_sf"/>
</dbReference>
<feature type="transmembrane region" description="Helical" evidence="12">
    <location>
        <begin position="236"/>
        <end position="256"/>
    </location>
</feature>
<feature type="transmembrane region" description="Helical" evidence="12">
    <location>
        <begin position="339"/>
        <end position="368"/>
    </location>
</feature>
<evidence type="ECO:0000259" key="13">
    <source>
        <dbReference type="PROSITE" id="PS50893"/>
    </source>
</evidence>
<evidence type="ECO:0000313" key="18">
    <source>
        <dbReference type="Proteomes" id="UP000893823"/>
    </source>
</evidence>
<evidence type="ECO:0000256" key="6">
    <source>
        <dbReference type="ARBA" id="ARBA00022989"/>
    </source>
</evidence>
<dbReference type="GO" id="GO:0016887">
    <property type="term" value="F:ATP hydrolysis activity"/>
    <property type="evidence" value="ECO:0007669"/>
    <property type="project" value="InterPro"/>
</dbReference>
<dbReference type="OrthoDB" id="9806127at2"/>
<evidence type="ECO:0000256" key="4">
    <source>
        <dbReference type="ARBA" id="ARBA00022741"/>
    </source>
</evidence>
<dbReference type="InterPro" id="IPR011527">
    <property type="entry name" value="ABC1_TM_dom"/>
</dbReference>
<name>A0A1H1L8E3_9MICO</name>
<dbReference type="GO" id="GO:0005524">
    <property type="term" value="F:ATP binding"/>
    <property type="evidence" value="ECO:0007669"/>
    <property type="project" value="UniProtKB-KW"/>
</dbReference>
<dbReference type="Gene3D" id="1.20.1560.10">
    <property type="entry name" value="ABC transporter type 1, transmembrane domain"/>
    <property type="match status" value="1"/>
</dbReference>
<feature type="transmembrane region" description="Helical" evidence="12">
    <location>
        <begin position="262"/>
        <end position="279"/>
    </location>
</feature>
<reference evidence="17" key="2">
    <citation type="submission" date="2016-10" db="EMBL/GenBank/DDBJ databases">
        <authorList>
            <person name="Varghese N."/>
            <person name="Submissions S."/>
        </authorList>
    </citation>
    <scope>NUCLEOTIDE SEQUENCE [LARGE SCALE GENOMIC DNA]</scope>
    <source>
        <strain evidence="17">CPCC 202695</strain>
    </source>
</reference>
<reference evidence="16" key="1">
    <citation type="submission" date="2016-10" db="EMBL/GenBank/DDBJ databases">
        <authorList>
            <person name="de Groot N.N."/>
        </authorList>
    </citation>
    <scope>NUCLEOTIDE SEQUENCE [LARGE SCALE GENOMIC DNA]</scope>
    <source>
        <strain evidence="16">CPCC 202695</strain>
    </source>
</reference>
<dbReference type="Proteomes" id="UP000199482">
    <property type="component" value="Chromosome I"/>
</dbReference>
<evidence type="ECO:0000256" key="11">
    <source>
        <dbReference type="SAM" id="MobiDB-lite"/>
    </source>
</evidence>
<dbReference type="Pfam" id="PF00664">
    <property type="entry name" value="ABC_membrane"/>
    <property type="match status" value="1"/>
</dbReference>
<dbReference type="InterPro" id="IPR027417">
    <property type="entry name" value="P-loop_NTPase"/>
</dbReference>
<feature type="region of interest" description="Disordered" evidence="11">
    <location>
        <begin position="688"/>
        <end position="714"/>
    </location>
</feature>
<evidence type="ECO:0000256" key="9">
    <source>
        <dbReference type="ARBA" id="ARBA00061644"/>
    </source>
</evidence>
<feature type="domain" description="ABC transporter" evidence="13">
    <location>
        <begin position="437"/>
        <end position="671"/>
    </location>
</feature>
<protein>
    <recommendedName>
        <fullName evidence="10">Fatty acid ABC transporter ATP-binding/permease protein</fullName>
    </recommendedName>
</protein>
<evidence type="ECO:0000256" key="7">
    <source>
        <dbReference type="ARBA" id="ARBA00023136"/>
    </source>
</evidence>
<dbReference type="PANTHER" id="PTHR43394">
    <property type="entry name" value="ATP-DEPENDENT PERMEASE MDL1, MITOCHONDRIAL"/>
    <property type="match status" value="1"/>
</dbReference>
<keyword evidence="3 12" id="KW-0812">Transmembrane</keyword>
<dbReference type="Pfam" id="PF00005">
    <property type="entry name" value="ABC_tran"/>
    <property type="match status" value="1"/>
</dbReference>
<keyword evidence="4" id="KW-0547">Nucleotide-binding</keyword>
<feature type="transmembrane region" description="Helical" evidence="12">
    <location>
        <begin position="77"/>
        <end position="96"/>
    </location>
</feature>
<comment type="similarity">
    <text evidence="9">Belongs to the ABC transporter superfamily. Lipid exporter (TC 3.A.1.106) family.</text>
</comment>
<gene>
    <name evidence="15" type="ORF">BCL57_001604</name>
    <name evidence="16" type="ORF">SAMN04489721_0015</name>
</gene>
<dbReference type="CDD" id="cd03254">
    <property type="entry name" value="ABCC_Glucan_exporter_like"/>
    <property type="match status" value="1"/>
</dbReference>
<evidence type="ECO:0000256" key="8">
    <source>
        <dbReference type="ARBA" id="ARBA00055053"/>
    </source>
</evidence>
<keyword evidence="2" id="KW-0813">Transport</keyword>
<evidence type="ECO:0000256" key="10">
    <source>
        <dbReference type="ARBA" id="ARBA00071747"/>
    </source>
</evidence>
<evidence type="ECO:0000259" key="14">
    <source>
        <dbReference type="PROSITE" id="PS50929"/>
    </source>
</evidence>